<proteinExistence type="inferred from homology"/>
<dbReference type="Gene3D" id="1.25.40.10">
    <property type="entry name" value="Tetratricopeptide repeat domain"/>
    <property type="match status" value="1"/>
</dbReference>
<dbReference type="GO" id="GO:0005829">
    <property type="term" value="C:cytosol"/>
    <property type="evidence" value="ECO:0007669"/>
    <property type="project" value="TreeGrafter"/>
</dbReference>
<evidence type="ECO:0000256" key="2">
    <source>
        <dbReference type="ARBA" id="ARBA00022803"/>
    </source>
</evidence>
<dbReference type="SMART" id="SM00028">
    <property type="entry name" value="TPR"/>
    <property type="match status" value="3"/>
</dbReference>
<dbReference type="InterPro" id="IPR011990">
    <property type="entry name" value="TPR-like_helical_dom_sf"/>
</dbReference>
<evidence type="ECO:0000256" key="1">
    <source>
        <dbReference type="ARBA" id="ARBA00022737"/>
    </source>
</evidence>
<organism evidence="5 6">
    <name type="scientific">Rhynchophorus ferrugineus</name>
    <name type="common">Red palm weevil</name>
    <name type="synonym">Curculio ferrugineus</name>
    <dbReference type="NCBI Taxonomy" id="354439"/>
    <lineage>
        <taxon>Eukaryota</taxon>
        <taxon>Metazoa</taxon>
        <taxon>Ecdysozoa</taxon>
        <taxon>Arthropoda</taxon>
        <taxon>Hexapoda</taxon>
        <taxon>Insecta</taxon>
        <taxon>Pterygota</taxon>
        <taxon>Neoptera</taxon>
        <taxon>Endopterygota</taxon>
        <taxon>Coleoptera</taxon>
        <taxon>Polyphaga</taxon>
        <taxon>Cucujiformia</taxon>
        <taxon>Curculionidae</taxon>
        <taxon>Dryophthorinae</taxon>
        <taxon>Rhynchophorus</taxon>
    </lineage>
</organism>
<dbReference type="CDD" id="cd21380">
    <property type="entry name" value="CTWD_Cns1"/>
    <property type="match status" value="1"/>
</dbReference>
<sequence>MDELAQKLDADLDEFINNLPRRKYEDGWPEDSWEEEMFKHPFFMKKSPQPGEDLHPLYEGLQKLKYDPEENEPHELAIAYKEDGNFNFKHKNYRLAIVAYTEGIKQKCGDVEIEASLLNNRSAAHWFLNNYRSCLRDCVLALKIKPDYDKVISRAANCAYYLKQYEKAIQFCDKLLDKNKDDKIILELRKNSISQAKLAERNERKNKLETKRKKQLEDKLIKEIVERGYIIEGGSSGNIHLSLLEPCFPQLANCRVSLDTDSNLLIWPVVFVYPEYKIMDYIQQFPEDVCFYEQLKIVFETFPEWDKNHEYTVEALNVYFETEGQKIIKIDLQKTLSEILHSSRYVIRAGTPSFIIVVQNSAVERKLLEG</sequence>
<evidence type="ECO:0000256" key="3">
    <source>
        <dbReference type="ARBA" id="ARBA00023602"/>
    </source>
</evidence>
<evidence type="ECO:0000313" key="6">
    <source>
        <dbReference type="Proteomes" id="UP000625711"/>
    </source>
</evidence>
<evidence type="ECO:0000313" key="5">
    <source>
        <dbReference type="EMBL" id="KAF7287672.1"/>
    </source>
</evidence>
<gene>
    <name evidence="5" type="ORF">GWI33_006014</name>
</gene>
<dbReference type="InterPro" id="IPR044059">
    <property type="entry name" value="Csn1/TTC4_wheel"/>
</dbReference>
<dbReference type="OrthoDB" id="420195at2759"/>
<dbReference type="Pfam" id="PF18972">
    <property type="entry name" value="Wheel"/>
    <property type="match status" value="1"/>
</dbReference>
<dbReference type="PANTHER" id="PTHR46035">
    <property type="entry name" value="TETRATRICOPEPTIDE REPEAT PROTEIN 4"/>
    <property type="match status" value="1"/>
</dbReference>
<name>A0A834IV90_RHYFE</name>
<keyword evidence="2" id="KW-0802">TPR repeat</keyword>
<dbReference type="AlphaFoldDB" id="A0A834IV90"/>
<dbReference type="GO" id="GO:0005634">
    <property type="term" value="C:nucleus"/>
    <property type="evidence" value="ECO:0007669"/>
    <property type="project" value="TreeGrafter"/>
</dbReference>
<accession>A0A834IV90</accession>
<dbReference type="SUPFAM" id="SSF48452">
    <property type="entry name" value="TPR-like"/>
    <property type="match status" value="1"/>
</dbReference>
<dbReference type="Proteomes" id="UP000625711">
    <property type="component" value="Unassembled WGS sequence"/>
</dbReference>
<dbReference type="GO" id="GO:0030544">
    <property type="term" value="F:Hsp70 protein binding"/>
    <property type="evidence" value="ECO:0007669"/>
    <property type="project" value="TreeGrafter"/>
</dbReference>
<evidence type="ECO:0000259" key="4">
    <source>
        <dbReference type="Pfam" id="PF18972"/>
    </source>
</evidence>
<dbReference type="GO" id="GO:0051879">
    <property type="term" value="F:Hsp90 protein binding"/>
    <property type="evidence" value="ECO:0007669"/>
    <property type="project" value="InterPro"/>
</dbReference>
<dbReference type="GO" id="GO:0006457">
    <property type="term" value="P:protein folding"/>
    <property type="evidence" value="ECO:0007669"/>
    <property type="project" value="TreeGrafter"/>
</dbReference>
<comment type="similarity">
    <text evidence="3">Belongs to the TTC4 family.</text>
</comment>
<dbReference type="PANTHER" id="PTHR46035:SF1">
    <property type="entry name" value="TETRATRICOPEPTIDE REPEAT PROTEIN 4"/>
    <property type="match status" value="1"/>
</dbReference>
<reference evidence="5" key="1">
    <citation type="submission" date="2020-08" db="EMBL/GenBank/DDBJ databases">
        <title>Genome sequencing and assembly of the red palm weevil Rhynchophorus ferrugineus.</title>
        <authorList>
            <person name="Dias G.B."/>
            <person name="Bergman C.M."/>
            <person name="Manee M."/>
        </authorList>
    </citation>
    <scope>NUCLEOTIDE SEQUENCE</scope>
    <source>
        <strain evidence="5">AA-2017</strain>
        <tissue evidence="5">Whole larva</tissue>
    </source>
</reference>
<keyword evidence="1" id="KW-0677">Repeat</keyword>
<protein>
    <recommendedName>
        <fullName evidence="4">Cns1/TTC4 wheel domain-containing protein</fullName>
    </recommendedName>
</protein>
<dbReference type="EMBL" id="JAACXV010000004">
    <property type="protein sequence ID" value="KAF7287672.1"/>
    <property type="molecule type" value="Genomic_DNA"/>
</dbReference>
<keyword evidence="6" id="KW-1185">Reference proteome</keyword>
<dbReference type="InterPro" id="IPR019734">
    <property type="entry name" value="TPR_rpt"/>
</dbReference>
<feature type="domain" description="Cns1/TTC4 wheel" evidence="4">
    <location>
        <begin position="262"/>
        <end position="362"/>
    </location>
</feature>
<comment type="caution">
    <text evidence="5">The sequence shown here is derived from an EMBL/GenBank/DDBJ whole genome shotgun (WGS) entry which is preliminary data.</text>
</comment>